<feature type="signal peptide" evidence="1">
    <location>
        <begin position="1"/>
        <end position="24"/>
    </location>
</feature>
<feature type="chain" id="PRO_5032283258" description="Secreted protein" evidence="1">
    <location>
        <begin position="25"/>
        <end position="117"/>
    </location>
</feature>
<organism evidence="2 3">
    <name type="scientific">Adineta steineri</name>
    <dbReference type="NCBI Taxonomy" id="433720"/>
    <lineage>
        <taxon>Eukaryota</taxon>
        <taxon>Metazoa</taxon>
        <taxon>Spiralia</taxon>
        <taxon>Gnathifera</taxon>
        <taxon>Rotifera</taxon>
        <taxon>Eurotatoria</taxon>
        <taxon>Bdelloidea</taxon>
        <taxon>Adinetida</taxon>
        <taxon>Adinetidae</taxon>
        <taxon>Adineta</taxon>
    </lineage>
</organism>
<evidence type="ECO:0008006" key="4">
    <source>
        <dbReference type="Google" id="ProtNLM"/>
    </source>
</evidence>
<proteinExistence type="predicted"/>
<dbReference type="AlphaFoldDB" id="A0A813TF65"/>
<keyword evidence="3" id="KW-1185">Reference proteome</keyword>
<evidence type="ECO:0000313" key="2">
    <source>
        <dbReference type="EMBL" id="CAF0807430.1"/>
    </source>
</evidence>
<name>A0A813TF65_9BILA</name>
<evidence type="ECO:0000256" key="1">
    <source>
        <dbReference type="SAM" id="SignalP"/>
    </source>
</evidence>
<dbReference type="Proteomes" id="UP000663832">
    <property type="component" value="Unassembled WGS sequence"/>
</dbReference>
<protein>
    <recommendedName>
        <fullName evidence="4">Secreted protein</fullName>
    </recommendedName>
</protein>
<gene>
    <name evidence="2" type="ORF">QVE165_LOCUS4551</name>
</gene>
<sequence length="117" mass="13591">MMISSPRILIINIILILLIHQVHSGYWVCDWVNGRGWMYCARGFCNTYYGRKRSISMEDKQISPVQDTNGLYCLDKKFCYSCEPINDSACHIKLRAGYSPSFEPYSLNKRAYENTCD</sequence>
<evidence type="ECO:0000313" key="3">
    <source>
        <dbReference type="Proteomes" id="UP000663832"/>
    </source>
</evidence>
<keyword evidence="1" id="KW-0732">Signal</keyword>
<accession>A0A813TF65</accession>
<reference evidence="2" key="1">
    <citation type="submission" date="2021-02" db="EMBL/GenBank/DDBJ databases">
        <authorList>
            <person name="Nowell W R."/>
        </authorList>
    </citation>
    <scope>NUCLEOTIDE SEQUENCE</scope>
</reference>
<comment type="caution">
    <text evidence="2">The sequence shown here is derived from an EMBL/GenBank/DDBJ whole genome shotgun (WGS) entry which is preliminary data.</text>
</comment>
<dbReference type="EMBL" id="CAJNOM010000017">
    <property type="protein sequence ID" value="CAF0807430.1"/>
    <property type="molecule type" value="Genomic_DNA"/>
</dbReference>
<dbReference type="OrthoDB" id="9974965at2759"/>